<dbReference type="InterPro" id="IPR001584">
    <property type="entry name" value="Integrase_cat-core"/>
</dbReference>
<dbReference type="Pfam" id="PF14223">
    <property type="entry name" value="Retrotran_gag_2"/>
    <property type="match status" value="1"/>
</dbReference>
<reference evidence="4" key="1">
    <citation type="submission" date="2023-03" db="EMBL/GenBank/DDBJ databases">
        <title>Chromosome-scale reference genome and RAD-based genetic map of yellow starthistle (Centaurea solstitialis) reveal putative structural variation and QTLs associated with invader traits.</title>
        <authorList>
            <person name="Reatini B."/>
            <person name="Cang F.A."/>
            <person name="Jiang Q."/>
            <person name="Mckibben M.T.W."/>
            <person name="Barker M.S."/>
            <person name="Rieseberg L.H."/>
            <person name="Dlugosch K.M."/>
        </authorList>
    </citation>
    <scope>NUCLEOTIDE SEQUENCE</scope>
    <source>
        <strain evidence="4">CAN-66</strain>
        <tissue evidence="4">Leaf</tissue>
    </source>
</reference>
<proteinExistence type="predicted"/>
<dbReference type="Pfam" id="PF25597">
    <property type="entry name" value="SH3_retrovirus"/>
    <property type="match status" value="2"/>
</dbReference>
<evidence type="ECO:0000259" key="3">
    <source>
        <dbReference type="PROSITE" id="PS50994"/>
    </source>
</evidence>
<sequence length="2175" mass="245205">MQLLRQNQHLMQLLVRRQLMQQPMSWTMEMHYPRSSTSDHFWIFDSGCFNHMSPYPAGFITKQPSPHPTVRTADLTPKHVLFSGNYSTDLIQLPEVLHVPGLAIGLVSLTQLQEMGLLISFDFFGCAIQDPKTKQILGKGRRVTSLPMKFPAYLVNLVNTMLYLLNSMTIHPYLPLTLSIPMSGDRHHIHLWVDTGTSLSSLMITQRFTWIYLMKHRSELPQLYINFARMIQTQFSKPIKILRADNAMEYKESSLIAFLRSQGTISQYSCPGTSPQNGRAERKHRHILDTVRTLLVSAKCPERFWGEAAFTAVYTINRHPTPVLQHKSPYEVLHGVLPTYELLKVWGCACFVQLQPHEYTKLEPRGRLCLFLGYGIEHKGYRCWDPISKRLRISRHVTFWEDVPFYDMPNSEPGITHHTPFFTDPSLSLDTPFTTPIPTPVSDSTATTSDPSPPVPTPSTPPESPAESTDPGPSTSTAVRRSDRVRQVPAHLRDYHCYATLLSHHEPTSYKEASSSSHWQAAMQEELRALAKAQTWDSVPLPPGKRAIGSKWVFKIKTKSDGSIDRYKARLVAKGFNQEYGIDYEETFAPVARVTSVRSLLAIAATKNWPLFQMDVKNAFLNGDLSEEVYMTPPPGVSLPSGHVCRLRKALYGLKQAPRAWFEKFSNTVLSLGFSASNYDSGLFTRTTAAGSILLLLYVDDMIITGSDSTGIASLKQSLSSAFEMKDLGKLHYFLGLEVLSDVSGTYLCQAKYISDLLSKAGLSDTKVASTPLEYNLHLTPSAGTPLQDPTRYRQLVGSLVYLTVTRPDIAYAVHTVSQFMAAPRSDHYAAVLRILRYLKGTMFHGLYFSSTSSLVLRGFSDADWDSDMTDRRSTTGYCFFLGDSLISWRSKKQSLTARSSTEAEYRALADTSQELIWLRWLLSDMGAPQKSPTPLWCDNNSAIQIAHNDVFHERTKHIEIDCHFVRQHVVRNTIRLHPISTLDQPADIFTKAHLPGRFRELSPVHAQIPPVARDVDRHTWERESGGVPFQCPSLTLTNYTTWSIRMEAILDAQGLWESIQPPTGVAVEEKKDKSAKAFIFQALPEDIVLQARIHTLKSEFEALRMKDGETIDEFTGKLSGMVSKYNSLGATLEDGVLVRKLLDSVPDKFLQLVASIEQYSDVDTMPFEEAIGRLKAYEDRLRLRGLPVQVLLQVEEDVDRVIEEEAEVVAVEAVVECGAPKKRDDEANLTQAQEDEVALLLTVCGEQTETLVLLNEEKVFPGEANYKSQSGSNVWYLDNGESNHMIGIRSLFADLDTNITGQVRFGDGSRVSIAGKGTILLECKNGEQQVVSEVYYIPALHSNILSLGQLTEIGYKVEMVDEYLRLRDEVGRLVMKVQRSKNRYKIALQTTQPVCLLANLDDEAWVWHARLGHVNFRVIEWMVQKDLVRGVPSIKHPEQVCEGCMVAKRTRRSFPKESLWRASRPVELIHVDLCGPITPSTVAEGIKRQLTAPYSPQQNGVAERRNRSILETTRSLLKTMQGMTPYEAMNGSKPTLHHLKVFGCVGYVKKPINHTTKLSNRSVSMVYLWVEPGSKAYRMFNPKENKAVVARNVVFDKKKEWDWALVQQGESTMKEPWIGGYVNQGLKEQVQEENSASDEDENKGADEKVQEESESSSGKPAIATEPVSTILQPELDYPVELEPDELMLIGDEPTTYEEAAGEHFWREAMKVEIGSIEKNQTWQLTTLPYGAFGAKGYVQRQGVDFEDAFAPVARIETIRLLLAMAAMKGWTMHHVDVKSAFLNGELREQVYVTQPDGFVVKGKEHMVYRLHKALYGLRQAPRAWNTRLDRELKELGFLKCPQEQAVYRFNNSKIILLVGVYVDDLIVTGSSEEQVARFKEKMKQLFEMSDLGHLTYYLGIEVRQTETGIELKQAGYAKKMLQSAGMLDCNSTKTPMEPKFSLSKDADGVPVNASDYRCLVGCLRYLIHTRPDLAYSVGVVSRYMNTPKESHLKAVKQILRYVKGTLQLGLIYERGGDGKLIGFSDSSHNMDRDDGKGTTGTVFYFSNNPISWSSQKQRTVALSSCEAEFMAATACQAVWLKNLLKDLTGWESSSVKLYIDNKSAIALMKNPVFHGRSKDIDTKYHFIRECVERKLITVEHVSGEEQLADILTKALHRVKFAEMRSLLAMKTMTN</sequence>
<dbReference type="InterPro" id="IPR054722">
    <property type="entry name" value="PolX-like_BBD"/>
</dbReference>
<keyword evidence="1" id="KW-0378">Hydrolase</keyword>
<dbReference type="PANTHER" id="PTHR11439:SF461">
    <property type="entry name" value="OS10G0432200 PROTEIN"/>
    <property type="match status" value="1"/>
</dbReference>
<dbReference type="InterPro" id="IPR012337">
    <property type="entry name" value="RNaseH-like_sf"/>
</dbReference>
<evidence type="ECO:0000256" key="2">
    <source>
        <dbReference type="SAM" id="MobiDB-lite"/>
    </source>
</evidence>
<feature type="compositionally biased region" description="Pro residues" evidence="2">
    <location>
        <begin position="451"/>
        <end position="464"/>
    </location>
</feature>
<dbReference type="GO" id="GO:0003676">
    <property type="term" value="F:nucleic acid binding"/>
    <property type="evidence" value="ECO:0007669"/>
    <property type="project" value="InterPro"/>
</dbReference>
<dbReference type="Pfam" id="PF07727">
    <property type="entry name" value="RVT_2"/>
    <property type="match status" value="2"/>
</dbReference>
<feature type="region of interest" description="Disordered" evidence="2">
    <location>
        <begin position="432"/>
        <end position="486"/>
    </location>
</feature>
<dbReference type="EMBL" id="JARYMX010000003">
    <property type="protein sequence ID" value="KAJ9557664.1"/>
    <property type="molecule type" value="Genomic_DNA"/>
</dbReference>
<organism evidence="4 5">
    <name type="scientific">Centaurea solstitialis</name>
    <name type="common">yellow star-thistle</name>
    <dbReference type="NCBI Taxonomy" id="347529"/>
    <lineage>
        <taxon>Eukaryota</taxon>
        <taxon>Viridiplantae</taxon>
        <taxon>Streptophyta</taxon>
        <taxon>Embryophyta</taxon>
        <taxon>Tracheophyta</taxon>
        <taxon>Spermatophyta</taxon>
        <taxon>Magnoliopsida</taxon>
        <taxon>eudicotyledons</taxon>
        <taxon>Gunneridae</taxon>
        <taxon>Pentapetalae</taxon>
        <taxon>asterids</taxon>
        <taxon>campanulids</taxon>
        <taxon>Asterales</taxon>
        <taxon>Asteraceae</taxon>
        <taxon>Carduoideae</taxon>
        <taxon>Cardueae</taxon>
        <taxon>Centaureinae</taxon>
        <taxon>Centaurea</taxon>
    </lineage>
</organism>
<dbReference type="Pfam" id="PF13961">
    <property type="entry name" value="DUF4219"/>
    <property type="match status" value="1"/>
</dbReference>
<feature type="region of interest" description="Disordered" evidence="2">
    <location>
        <begin position="1630"/>
        <end position="1666"/>
    </location>
</feature>
<evidence type="ECO:0000313" key="5">
    <source>
        <dbReference type="Proteomes" id="UP001172457"/>
    </source>
</evidence>
<dbReference type="InterPro" id="IPR036397">
    <property type="entry name" value="RNaseH_sf"/>
</dbReference>
<feature type="compositionally biased region" description="Basic and acidic residues" evidence="2">
    <location>
        <begin position="1643"/>
        <end position="1652"/>
    </location>
</feature>
<dbReference type="InterPro" id="IPR025314">
    <property type="entry name" value="DUF4219"/>
</dbReference>
<evidence type="ECO:0000313" key="4">
    <source>
        <dbReference type="EMBL" id="KAJ9557664.1"/>
    </source>
</evidence>
<dbReference type="Pfam" id="PF22936">
    <property type="entry name" value="Pol_BBD"/>
    <property type="match status" value="2"/>
</dbReference>
<dbReference type="PANTHER" id="PTHR11439">
    <property type="entry name" value="GAG-POL-RELATED RETROTRANSPOSON"/>
    <property type="match status" value="1"/>
</dbReference>
<keyword evidence="1" id="KW-0064">Aspartyl protease</keyword>
<dbReference type="SUPFAM" id="SSF56672">
    <property type="entry name" value="DNA/RNA polymerases"/>
    <property type="match status" value="2"/>
</dbReference>
<dbReference type="SUPFAM" id="SSF53098">
    <property type="entry name" value="Ribonuclease H-like"/>
    <property type="match status" value="2"/>
</dbReference>
<accession>A0AA38TCS8</accession>
<gene>
    <name evidence="4" type="ORF">OSB04_012278</name>
</gene>
<dbReference type="Pfam" id="PF13976">
    <property type="entry name" value="gag_pre-integrs"/>
    <property type="match status" value="1"/>
</dbReference>
<keyword evidence="1" id="KW-0645">Protease</keyword>
<keyword evidence="5" id="KW-1185">Reference proteome</keyword>
<dbReference type="Gene3D" id="3.30.420.10">
    <property type="entry name" value="Ribonuclease H-like superfamily/Ribonuclease H"/>
    <property type="match status" value="2"/>
</dbReference>
<comment type="caution">
    <text evidence="4">The sequence shown here is derived from an EMBL/GenBank/DDBJ whole genome shotgun (WGS) entry which is preliminary data.</text>
</comment>
<protein>
    <recommendedName>
        <fullName evidence="3">Integrase catalytic domain-containing protein</fullName>
    </recommendedName>
</protein>
<dbReference type="InterPro" id="IPR013103">
    <property type="entry name" value="RVT_2"/>
</dbReference>
<dbReference type="Proteomes" id="UP001172457">
    <property type="component" value="Chromosome 3"/>
</dbReference>
<dbReference type="CDD" id="cd09272">
    <property type="entry name" value="RNase_HI_RT_Ty1"/>
    <property type="match status" value="2"/>
</dbReference>
<dbReference type="PROSITE" id="PS50994">
    <property type="entry name" value="INTEGRASE"/>
    <property type="match status" value="1"/>
</dbReference>
<dbReference type="InterPro" id="IPR043502">
    <property type="entry name" value="DNA/RNA_pol_sf"/>
</dbReference>
<dbReference type="InterPro" id="IPR057670">
    <property type="entry name" value="SH3_retrovirus"/>
</dbReference>
<feature type="compositionally biased region" description="Low complexity" evidence="2">
    <location>
        <begin position="440"/>
        <end position="450"/>
    </location>
</feature>
<dbReference type="InterPro" id="IPR025724">
    <property type="entry name" value="GAG-pre-integrase_dom"/>
</dbReference>
<evidence type="ECO:0000256" key="1">
    <source>
        <dbReference type="ARBA" id="ARBA00022750"/>
    </source>
</evidence>
<name>A0AA38TCS8_9ASTR</name>
<dbReference type="GO" id="GO:0015074">
    <property type="term" value="P:DNA integration"/>
    <property type="evidence" value="ECO:0007669"/>
    <property type="project" value="InterPro"/>
</dbReference>
<feature type="domain" description="Integrase catalytic" evidence="3">
    <location>
        <begin position="171"/>
        <end position="337"/>
    </location>
</feature>
<dbReference type="GO" id="GO:0004190">
    <property type="term" value="F:aspartic-type endopeptidase activity"/>
    <property type="evidence" value="ECO:0007669"/>
    <property type="project" value="UniProtKB-KW"/>
</dbReference>